<name>A0AAV5KLE9_9ROSI</name>
<feature type="transmembrane region" description="Helical" evidence="2">
    <location>
        <begin position="369"/>
        <end position="388"/>
    </location>
</feature>
<sequence length="547" mass="59717">MKDLGVLSYFLGLEVTSSDDGYLLSQVKYASDLVSKAELNDGKSVSTPLEPNVKLTPMDGSPLFDPTRYRQSVGSLIYLTMTRLDIAYVLHIVSQFMAGPRSTHYAAILHIIRHVKGTLFHGLHFCTNSFPVLCAYSDTDWAGNPSDRRSTTGYYLFLGNSLISWQSKKQTIPSWSSTEAKTVILRRRRKPKIHRKPKPAGNQFIESTETQGEVITDPNSSATATPAPDEHDKDEEREEAIKCLSCFSFCIPTGSGFWIFQAPKGGQVIESPQIPEEDQIPSDRTKCWLFGIFTSVKRETPVEQGADLEAGPVETIDSNDIAGNAVVTYASASEPRGLEILKSIVYGGLIESITSLGVVSSAAGGGASTLNILALGLANLISGLIILIHSLSDLKNDRSGAEGVIGEISTQEDRYQELLGRRENFCLHTTVSILSYLIFGLVPPVVYGFSFRQSNDTDLKLAAVAAASFVCIILLAIGKAYVGKAPRSYFRTVLFYVIAGFSASGVSFLVGELVRKLLEKLGWFESSSDLIMPLLEAKTFEGEWASF</sequence>
<gene>
    <name evidence="3" type="ORF">SLEP1_g34876</name>
</gene>
<keyword evidence="2" id="KW-1133">Transmembrane helix</keyword>
<dbReference type="PANTHER" id="PTHR38937:SF2">
    <property type="entry name" value="MEMBRANE PROTEIN OF ER BODY-LIKE PROTEIN ISOFORM X1"/>
    <property type="match status" value="1"/>
</dbReference>
<dbReference type="EMBL" id="BPVZ01000069">
    <property type="protein sequence ID" value="GKV25437.1"/>
    <property type="molecule type" value="Genomic_DNA"/>
</dbReference>
<evidence type="ECO:0000256" key="2">
    <source>
        <dbReference type="SAM" id="Phobius"/>
    </source>
</evidence>
<reference evidence="3 4" key="1">
    <citation type="journal article" date="2021" name="Commun. Biol.">
        <title>The genome of Shorea leprosula (Dipterocarpaceae) highlights the ecological relevance of drought in aseasonal tropical rainforests.</title>
        <authorList>
            <person name="Ng K.K.S."/>
            <person name="Kobayashi M.J."/>
            <person name="Fawcett J.A."/>
            <person name="Hatakeyama M."/>
            <person name="Paape T."/>
            <person name="Ng C.H."/>
            <person name="Ang C.C."/>
            <person name="Tnah L.H."/>
            <person name="Lee C.T."/>
            <person name="Nishiyama T."/>
            <person name="Sese J."/>
            <person name="O'Brien M.J."/>
            <person name="Copetti D."/>
            <person name="Mohd Noor M.I."/>
            <person name="Ong R.C."/>
            <person name="Putra M."/>
            <person name="Sireger I.Z."/>
            <person name="Indrioko S."/>
            <person name="Kosugi Y."/>
            <person name="Izuno A."/>
            <person name="Isagi Y."/>
            <person name="Lee S.L."/>
            <person name="Shimizu K.K."/>
        </authorList>
    </citation>
    <scope>NUCLEOTIDE SEQUENCE [LARGE SCALE GENOMIC DNA]</scope>
    <source>
        <strain evidence="3">214</strain>
    </source>
</reference>
<evidence type="ECO:0000256" key="1">
    <source>
        <dbReference type="SAM" id="MobiDB-lite"/>
    </source>
</evidence>
<evidence type="ECO:0008006" key="5">
    <source>
        <dbReference type="Google" id="ProtNLM"/>
    </source>
</evidence>
<organism evidence="3 4">
    <name type="scientific">Rubroshorea leprosula</name>
    <dbReference type="NCBI Taxonomy" id="152421"/>
    <lineage>
        <taxon>Eukaryota</taxon>
        <taxon>Viridiplantae</taxon>
        <taxon>Streptophyta</taxon>
        <taxon>Embryophyta</taxon>
        <taxon>Tracheophyta</taxon>
        <taxon>Spermatophyta</taxon>
        <taxon>Magnoliopsida</taxon>
        <taxon>eudicotyledons</taxon>
        <taxon>Gunneridae</taxon>
        <taxon>Pentapetalae</taxon>
        <taxon>rosids</taxon>
        <taxon>malvids</taxon>
        <taxon>Malvales</taxon>
        <taxon>Dipterocarpaceae</taxon>
        <taxon>Rubroshorea</taxon>
    </lineage>
</organism>
<feature type="region of interest" description="Disordered" evidence="1">
    <location>
        <begin position="191"/>
        <end position="236"/>
    </location>
</feature>
<keyword evidence="2" id="KW-0812">Transmembrane</keyword>
<dbReference type="CDD" id="cd09272">
    <property type="entry name" value="RNase_HI_RT_Ty1"/>
    <property type="match status" value="1"/>
</dbReference>
<keyword evidence="2" id="KW-0472">Membrane</keyword>
<dbReference type="Proteomes" id="UP001054252">
    <property type="component" value="Unassembled WGS sequence"/>
</dbReference>
<feature type="compositionally biased region" description="Polar residues" evidence="1">
    <location>
        <begin position="204"/>
        <end position="224"/>
    </location>
</feature>
<feature type="transmembrane region" description="Helical" evidence="2">
    <location>
        <begin position="425"/>
        <end position="449"/>
    </location>
</feature>
<feature type="transmembrane region" description="Helical" evidence="2">
    <location>
        <begin position="493"/>
        <end position="514"/>
    </location>
</feature>
<comment type="caution">
    <text evidence="3">The sequence shown here is derived from an EMBL/GenBank/DDBJ whole genome shotgun (WGS) entry which is preliminary data.</text>
</comment>
<proteinExistence type="predicted"/>
<evidence type="ECO:0000313" key="4">
    <source>
        <dbReference type="Proteomes" id="UP001054252"/>
    </source>
</evidence>
<dbReference type="PANTHER" id="PTHR38937">
    <property type="entry name" value="MEMBRANE PROTEIN OF ER BODY-LIKE PROTEIN"/>
    <property type="match status" value="1"/>
</dbReference>
<keyword evidence="4" id="KW-1185">Reference proteome</keyword>
<evidence type="ECO:0000313" key="3">
    <source>
        <dbReference type="EMBL" id="GKV25437.1"/>
    </source>
</evidence>
<accession>A0AAV5KLE9</accession>
<dbReference type="AlphaFoldDB" id="A0AAV5KLE9"/>
<feature type="transmembrane region" description="Helical" evidence="2">
    <location>
        <begin position="461"/>
        <end position="481"/>
    </location>
</feature>
<dbReference type="InterPro" id="IPR052843">
    <property type="entry name" value="ER_body_metal_sequester"/>
</dbReference>
<protein>
    <recommendedName>
        <fullName evidence="5">Membrane protein of ER body-like protein</fullName>
    </recommendedName>
</protein>